<sequence>MPSFMSTSDPAVSKFCFGLSGSGMMQITNALHTMLPSFFKKKAQKKDSKPALRPRPERMRWRPTITKENWTPTRRLRKIRKRSLRELHDIDKEYGKSKVENVPDMEPKCHVVDFREFLRQRLVPDSKRRRHAAEREFMEQLQRRAEKKNEQKRFGASGVEFKNAPVPVPKYMKELLSSLDLPPNCKQKIDFSKGLKLVAENEDEKIQLDAAYNFLREVMGEQG</sequence>
<evidence type="ECO:0000313" key="1">
    <source>
        <dbReference type="EMBL" id="PXF49958.1"/>
    </source>
</evidence>
<dbReference type="Proteomes" id="UP000247409">
    <property type="component" value="Unassembled WGS sequence"/>
</dbReference>
<evidence type="ECO:0000313" key="2">
    <source>
        <dbReference type="Proteomes" id="UP000247409"/>
    </source>
</evidence>
<dbReference type="AlphaFoldDB" id="A0A2V3J6A8"/>
<gene>
    <name evidence="1" type="ORF">BWQ96_00118</name>
</gene>
<name>A0A2V3J6A8_9FLOR</name>
<dbReference type="EMBL" id="NBIV01000001">
    <property type="protein sequence ID" value="PXF49958.1"/>
    <property type="molecule type" value="Genomic_DNA"/>
</dbReference>
<proteinExistence type="predicted"/>
<protein>
    <submittedName>
        <fullName evidence="1">Uncharacterized protein</fullName>
    </submittedName>
</protein>
<organism evidence="1 2">
    <name type="scientific">Gracilariopsis chorda</name>
    <dbReference type="NCBI Taxonomy" id="448386"/>
    <lineage>
        <taxon>Eukaryota</taxon>
        <taxon>Rhodophyta</taxon>
        <taxon>Florideophyceae</taxon>
        <taxon>Rhodymeniophycidae</taxon>
        <taxon>Gracilariales</taxon>
        <taxon>Gracilariaceae</taxon>
        <taxon>Gracilariopsis</taxon>
    </lineage>
</organism>
<reference evidence="1 2" key="1">
    <citation type="journal article" date="2018" name="Mol. Biol. Evol.">
        <title>Analysis of the draft genome of the red seaweed Gracilariopsis chorda provides insights into genome size evolution in Rhodophyta.</title>
        <authorList>
            <person name="Lee J."/>
            <person name="Yang E.C."/>
            <person name="Graf L."/>
            <person name="Yang J.H."/>
            <person name="Qiu H."/>
            <person name="Zel Zion U."/>
            <person name="Chan C.X."/>
            <person name="Stephens T.G."/>
            <person name="Weber A.P.M."/>
            <person name="Boo G.H."/>
            <person name="Boo S.M."/>
            <person name="Kim K.M."/>
            <person name="Shin Y."/>
            <person name="Jung M."/>
            <person name="Lee S.J."/>
            <person name="Yim H.S."/>
            <person name="Lee J.H."/>
            <person name="Bhattacharya D."/>
            <person name="Yoon H.S."/>
        </authorList>
    </citation>
    <scope>NUCLEOTIDE SEQUENCE [LARGE SCALE GENOMIC DNA]</scope>
    <source>
        <strain evidence="1 2">SKKU-2015</strain>
        <tissue evidence="1">Whole body</tissue>
    </source>
</reference>
<comment type="caution">
    <text evidence="1">The sequence shown here is derived from an EMBL/GenBank/DDBJ whole genome shotgun (WGS) entry which is preliminary data.</text>
</comment>
<keyword evidence="2" id="KW-1185">Reference proteome</keyword>
<accession>A0A2V3J6A8</accession>